<dbReference type="Proteomes" id="UP000288388">
    <property type="component" value="Unassembled WGS sequence"/>
</dbReference>
<evidence type="ECO:0000259" key="4">
    <source>
        <dbReference type="PROSITE" id="PS01124"/>
    </source>
</evidence>
<dbReference type="PRINTS" id="PR00032">
    <property type="entry name" value="HTHARAC"/>
</dbReference>
<keyword evidence="1" id="KW-0805">Transcription regulation</keyword>
<comment type="caution">
    <text evidence="5">The sequence shown here is derived from an EMBL/GenBank/DDBJ whole genome shotgun (WGS) entry which is preliminary data.</text>
</comment>
<evidence type="ECO:0000256" key="2">
    <source>
        <dbReference type="ARBA" id="ARBA00023125"/>
    </source>
</evidence>
<evidence type="ECO:0000313" key="5">
    <source>
        <dbReference type="EMBL" id="RVU93073.1"/>
    </source>
</evidence>
<dbReference type="PANTHER" id="PTHR43280:SF2">
    <property type="entry name" value="HTH-TYPE TRANSCRIPTIONAL REGULATOR EXSA"/>
    <property type="match status" value="1"/>
</dbReference>
<dbReference type="InterPro" id="IPR020449">
    <property type="entry name" value="Tscrpt_reg_AraC-type_HTH"/>
</dbReference>
<keyword evidence="2" id="KW-0238">DNA-binding</keyword>
<evidence type="ECO:0000256" key="3">
    <source>
        <dbReference type="ARBA" id="ARBA00023163"/>
    </source>
</evidence>
<keyword evidence="3" id="KW-0804">Transcription</keyword>
<feature type="domain" description="HTH araC/xylS-type" evidence="4">
    <location>
        <begin position="221"/>
        <end position="319"/>
    </location>
</feature>
<dbReference type="GO" id="GO:0003700">
    <property type="term" value="F:DNA-binding transcription factor activity"/>
    <property type="evidence" value="ECO:0007669"/>
    <property type="project" value="InterPro"/>
</dbReference>
<proteinExistence type="predicted"/>
<dbReference type="EMBL" id="RYZS01000002">
    <property type="protein sequence ID" value="RVU93073.1"/>
    <property type="molecule type" value="Genomic_DNA"/>
</dbReference>
<dbReference type="GO" id="GO:0043565">
    <property type="term" value="F:sequence-specific DNA binding"/>
    <property type="evidence" value="ECO:0007669"/>
    <property type="project" value="InterPro"/>
</dbReference>
<evidence type="ECO:0000313" key="6">
    <source>
        <dbReference type="Proteomes" id="UP000288388"/>
    </source>
</evidence>
<dbReference type="Pfam" id="PF12833">
    <property type="entry name" value="HTH_18"/>
    <property type="match status" value="1"/>
</dbReference>
<gene>
    <name evidence="5" type="ORF">EK398_21720</name>
</gene>
<sequence>MILAPEEYNYYARGAEEPMTERGVHCSQFSKSQDYSNGLSQLNFQYTINSPKETLSVSRIYQLDHMVLTHSIVDRSQGIFTRRSKDQNDYIGFRFIKKGFERHSNGEKTSILKDYTIGIFDLQATSRYQRERTTEGINLFIQKDYQTKRLLPTLMSSRIISAEKGMGRVLLEMIFQLADQFVSCSEEENRVLLKHFVQLFCDWLPEAEPFLASENYNELLIVATDFMRRNLQDAGLTLEQTASYCQISIRTLQKVFQAADLSYSHYLNDLRLTTAAILLYQTNLSITTIAFQCGYNDSAYFSKRFKQKYHISPLIYRKRVQKMQKAGIAEENECPLLANI</sequence>
<organism evidence="5 6">
    <name type="scientific">Enterococcus avium</name>
    <name type="common">Streptococcus avium</name>
    <dbReference type="NCBI Taxonomy" id="33945"/>
    <lineage>
        <taxon>Bacteria</taxon>
        <taxon>Bacillati</taxon>
        <taxon>Bacillota</taxon>
        <taxon>Bacilli</taxon>
        <taxon>Lactobacillales</taxon>
        <taxon>Enterococcaceae</taxon>
        <taxon>Enterococcus</taxon>
    </lineage>
</organism>
<dbReference type="SMART" id="SM00342">
    <property type="entry name" value="HTH_ARAC"/>
    <property type="match status" value="1"/>
</dbReference>
<dbReference type="InterPro" id="IPR009057">
    <property type="entry name" value="Homeodomain-like_sf"/>
</dbReference>
<dbReference type="SUPFAM" id="SSF46689">
    <property type="entry name" value="Homeodomain-like"/>
    <property type="match status" value="1"/>
</dbReference>
<dbReference type="RefSeq" id="WP_102872916.1">
    <property type="nucleotide sequence ID" value="NZ_JAEMPA010000164.1"/>
</dbReference>
<dbReference type="Gene3D" id="1.10.10.60">
    <property type="entry name" value="Homeodomain-like"/>
    <property type="match status" value="1"/>
</dbReference>
<dbReference type="PANTHER" id="PTHR43280">
    <property type="entry name" value="ARAC-FAMILY TRANSCRIPTIONAL REGULATOR"/>
    <property type="match status" value="1"/>
</dbReference>
<dbReference type="InterPro" id="IPR018060">
    <property type="entry name" value="HTH_AraC"/>
</dbReference>
<dbReference type="AlphaFoldDB" id="A0A2N8PS75"/>
<name>A0A2N8PS75_ENTAV</name>
<dbReference type="PROSITE" id="PS01124">
    <property type="entry name" value="HTH_ARAC_FAMILY_2"/>
    <property type="match status" value="1"/>
</dbReference>
<reference evidence="5 6" key="1">
    <citation type="submission" date="2018-12" db="EMBL/GenBank/DDBJ databases">
        <title>A novel vanA-carrying plasmid in a clinical isolate of Enterococcus avium.</title>
        <authorList>
            <person name="Bernasconi O.J."/>
            <person name="Luzzaro F."/>
            <person name="Endimiani A."/>
        </authorList>
    </citation>
    <scope>NUCLEOTIDE SEQUENCE [LARGE SCALE GENOMIC DNA]</scope>
    <source>
        <strain evidence="5 6">LC0559/18</strain>
    </source>
</reference>
<accession>A0A2N8PS75</accession>
<evidence type="ECO:0000256" key="1">
    <source>
        <dbReference type="ARBA" id="ARBA00023015"/>
    </source>
</evidence>
<protein>
    <submittedName>
        <fullName evidence="5">AraC family transcriptional regulator</fullName>
    </submittedName>
</protein>